<sequence length="796" mass="89749">MIRNYFKIAWRNLINNKGYSAINIGGLALGMAVVILIGLWIHDEITFDQNHKNYEDIAQVLVHKTANGKKRTRYTMPYPLGNELRAKYNEDFEHVVMSSFHSDNILSVGDKNISKRGGFMEPDALKMLSLNMVYGNWDGLKNPNSIVISQATAKVLFGGKNPIGELMTISNKLDVQVTGVYKNMPFNTTFNKLEFIAPWDLYVSSYTWVKESRDNNMWDNSSYQLYVQIANGSNMSSVSSKIKNVVYDHLPEYGKKSHPELFLFPMKDWHLRSNWKDGVNTGGFIQYVWLFGIIGLFVLLLACINFMNLSTAQSEKRAKEVGIRKSIGSSKRQLINQFLSESFLSVVFALILALILVVLVLPAFNQLADKQIRFPYNNLYFCLLSSGIVIATSLIAGSYPALYLSSFRPVNVLKGTFKTGNSASYFRKTLVVVQFTVSIILVVGTIVVEKQIDHSKNRPMGYEKNGLVMLEKVTEDYKGKYNVLRNDLKNSKAVIEMSESSSPLTDIWSSGGGFKWAGKSPDFIPNIGMIFIGHDYGKTIGWELTKGRDFSRAFPTDSTAFIFNEAAIKYMGIENPIGKIVRWNSQDHKIIGVVKDMLAESPFKPVKQAVYMIQYENTSWINLKLNPKKSTSASLALIETVLKKHAPNVPFEYQFVDQSFAKKFVAEERIRTLASIFALFAIFISCLGLFGLASFMAEQRSKEIGIRKVVGASIFNLWKLLSKDFVKLVMLACIIAIPIAYYGMRNWLNNYEYQTNISWWVFAISGIGALIITLLTVSFQAIKAAITNPIKSLKAE</sequence>
<dbReference type="Pfam" id="PF02687">
    <property type="entry name" value="FtsX"/>
    <property type="match status" value="2"/>
</dbReference>
<dbReference type="Proteomes" id="UP001176806">
    <property type="component" value="Unassembled WGS sequence"/>
</dbReference>
<keyword evidence="10" id="KW-1185">Reference proteome</keyword>
<evidence type="ECO:0000256" key="4">
    <source>
        <dbReference type="ARBA" id="ARBA00022989"/>
    </source>
</evidence>
<dbReference type="PANTHER" id="PTHR30572:SF18">
    <property type="entry name" value="ABC-TYPE MACROLIDE FAMILY EXPORT SYSTEM PERMEASE COMPONENT 2"/>
    <property type="match status" value="1"/>
</dbReference>
<evidence type="ECO:0000259" key="8">
    <source>
        <dbReference type="Pfam" id="PF12704"/>
    </source>
</evidence>
<dbReference type="InterPro" id="IPR003838">
    <property type="entry name" value="ABC3_permease_C"/>
</dbReference>
<evidence type="ECO:0000256" key="2">
    <source>
        <dbReference type="ARBA" id="ARBA00022475"/>
    </source>
</evidence>
<keyword evidence="5 6" id="KW-0472">Membrane</keyword>
<keyword evidence="4 6" id="KW-1133">Transmembrane helix</keyword>
<dbReference type="Pfam" id="PF12704">
    <property type="entry name" value="MacB_PCD"/>
    <property type="match status" value="1"/>
</dbReference>
<dbReference type="PANTHER" id="PTHR30572">
    <property type="entry name" value="MEMBRANE COMPONENT OF TRANSPORTER-RELATED"/>
    <property type="match status" value="1"/>
</dbReference>
<evidence type="ECO:0000259" key="7">
    <source>
        <dbReference type="Pfam" id="PF02687"/>
    </source>
</evidence>
<comment type="caution">
    <text evidence="9">The sequence shown here is derived from an EMBL/GenBank/DDBJ whole genome shotgun (WGS) entry which is preliminary data.</text>
</comment>
<name>A0ABT8WKS5_9FLAO</name>
<evidence type="ECO:0000313" key="10">
    <source>
        <dbReference type="Proteomes" id="UP001176806"/>
    </source>
</evidence>
<keyword evidence="2" id="KW-1003">Cell membrane</keyword>
<feature type="transmembrane region" description="Helical" evidence="6">
    <location>
        <begin position="384"/>
        <end position="404"/>
    </location>
</feature>
<comment type="subcellular location">
    <subcellularLocation>
        <location evidence="1">Cell membrane</location>
        <topology evidence="1">Multi-pass membrane protein</topology>
    </subcellularLocation>
</comment>
<evidence type="ECO:0000256" key="3">
    <source>
        <dbReference type="ARBA" id="ARBA00022692"/>
    </source>
</evidence>
<dbReference type="InterPro" id="IPR050250">
    <property type="entry name" value="Macrolide_Exporter_MacB"/>
</dbReference>
<protein>
    <submittedName>
        <fullName evidence="9">ABC transporter permease</fullName>
    </submittedName>
</protein>
<reference evidence="9" key="1">
    <citation type="submission" date="2023-07" db="EMBL/GenBank/DDBJ databases">
        <title>Two novel species in the genus Flavivirga.</title>
        <authorList>
            <person name="Kwon K."/>
        </authorList>
    </citation>
    <scope>NUCLEOTIDE SEQUENCE</scope>
    <source>
        <strain evidence="9">KACC 14158</strain>
    </source>
</reference>
<dbReference type="InterPro" id="IPR025857">
    <property type="entry name" value="MacB_PCD"/>
</dbReference>
<feature type="domain" description="MacB-like periplasmic core" evidence="8">
    <location>
        <begin position="20"/>
        <end position="244"/>
    </location>
</feature>
<feature type="domain" description="ABC3 transporter permease C-terminal" evidence="7">
    <location>
        <begin position="676"/>
        <end position="789"/>
    </location>
</feature>
<proteinExistence type="predicted"/>
<feature type="transmembrane region" description="Helical" evidence="6">
    <location>
        <begin position="287"/>
        <end position="309"/>
    </location>
</feature>
<feature type="domain" description="ABC3 transporter permease C-terminal" evidence="7">
    <location>
        <begin position="293"/>
        <end position="406"/>
    </location>
</feature>
<evidence type="ECO:0000256" key="5">
    <source>
        <dbReference type="ARBA" id="ARBA00023136"/>
    </source>
</evidence>
<dbReference type="RefSeq" id="WP_303300906.1">
    <property type="nucleotide sequence ID" value="NZ_BAABDA010000051.1"/>
</dbReference>
<feature type="transmembrane region" description="Helical" evidence="6">
    <location>
        <begin position="759"/>
        <end position="782"/>
    </location>
</feature>
<keyword evidence="3 6" id="KW-0812">Transmembrane</keyword>
<evidence type="ECO:0000256" key="1">
    <source>
        <dbReference type="ARBA" id="ARBA00004651"/>
    </source>
</evidence>
<feature type="transmembrane region" description="Helical" evidence="6">
    <location>
        <begin position="673"/>
        <end position="697"/>
    </location>
</feature>
<dbReference type="EMBL" id="JAUOEL010000002">
    <property type="protein sequence ID" value="MDO5973761.1"/>
    <property type="molecule type" value="Genomic_DNA"/>
</dbReference>
<evidence type="ECO:0000256" key="6">
    <source>
        <dbReference type="SAM" id="Phobius"/>
    </source>
</evidence>
<gene>
    <name evidence="9" type="ORF">Q4Q40_06155</name>
</gene>
<feature type="transmembrane region" description="Helical" evidence="6">
    <location>
        <begin position="342"/>
        <end position="364"/>
    </location>
</feature>
<organism evidence="9 10">
    <name type="scientific">Flavivirga jejuensis</name>
    <dbReference type="NCBI Taxonomy" id="870487"/>
    <lineage>
        <taxon>Bacteria</taxon>
        <taxon>Pseudomonadati</taxon>
        <taxon>Bacteroidota</taxon>
        <taxon>Flavobacteriia</taxon>
        <taxon>Flavobacteriales</taxon>
        <taxon>Flavobacteriaceae</taxon>
        <taxon>Flavivirga</taxon>
    </lineage>
</organism>
<feature type="transmembrane region" description="Helical" evidence="6">
    <location>
        <begin position="21"/>
        <end position="41"/>
    </location>
</feature>
<feature type="transmembrane region" description="Helical" evidence="6">
    <location>
        <begin position="425"/>
        <end position="448"/>
    </location>
</feature>
<evidence type="ECO:0000313" key="9">
    <source>
        <dbReference type="EMBL" id="MDO5973761.1"/>
    </source>
</evidence>
<accession>A0ABT8WKS5</accession>
<feature type="transmembrane region" description="Helical" evidence="6">
    <location>
        <begin position="725"/>
        <end position="744"/>
    </location>
</feature>